<feature type="compositionally biased region" description="Low complexity" evidence="5">
    <location>
        <begin position="2087"/>
        <end position="2096"/>
    </location>
</feature>
<dbReference type="InterPro" id="IPR018247">
    <property type="entry name" value="EF_Hand_1_Ca_BS"/>
</dbReference>
<dbReference type="PANTHER" id="PTHR20875">
    <property type="entry name" value="EF-HAND CALCIUM-BINDING DOMAIN-CONTAINING PROTEIN 6-RELATED"/>
    <property type="match status" value="1"/>
</dbReference>
<feature type="compositionally biased region" description="Polar residues" evidence="5">
    <location>
        <begin position="1374"/>
        <end position="1384"/>
    </location>
</feature>
<evidence type="ECO:0000256" key="3">
    <source>
        <dbReference type="ARBA" id="ARBA00022833"/>
    </source>
</evidence>
<keyword evidence="3" id="KW-0862">Zinc</keyword>
<feature type="domain" description="EF-hand" evidence="6">
    <location>
        <begin position="1004"/>
        <end position="1039"/>
    </location>
</feature>
<feature type="region of interest" description="Disordered" evidence="5">
    <location>
        <begin position="1523"/>
        <end position="1567"/>
    </location>
</feature>
<organism evidence="7">
    <name type="scientific">Aphanomyces invadans</name>
    <dbReference type="NCBI Taxonomy" id="157072"/>
    <lineage>
        <taxon>Eukaryota</taxon>
        <taxon>Sar</taxon>
        <taxon>Stramenopiles</taxon>
        <taxon>Oomycota</taxon>
        <taxon>Saprolegniomycetes</taxon>
        <taxon>Saprolegniales</taxon>
        <taxon>Verrucalvaceae</taxon>
        <taxon>Aphanomyces</taxon>
    </lineage>
</organism>
<evidence type="ECO:0000313" key="7">
    <source>
        <dbReference type="EMBL" id="ETV99912.1"/>
    </source>
</evidence>
<evidence type="ECO:0000256" key="4">
    <source>
        <dbReference type="ARBA" id="ARBA00022837"/>
    </source>
</evidence>
<feature type="region of interest" description="Disordered" evidence="5">
    <location>
        <begin position="1357"/>
        <end position="1404"/>
    </location>
</feature>
<dbReference type="GO" id="GO:0005509">
    <property type="term" value="F:calcium ion binding"/>
    <property type="evidence" value="ECO:0007669"/>
    <property type="project" value="InterPro"/>
</dbReference>
<feature type="compositionally biased region" description="Low complexity" evidence="5">
    <location>
        <begin position="1670"/>
        <end position="1684"/>
    </location>
</feature>
<evidence type="ECO:0000256" key="5">
    <source>
        <dbReference type="SAM" id="MobiDB-lite"/>
    </source>
</evidence>
<dbReference type="SMART" id="SM00054">
    <property type="entry name" value="EFh"/>
    <property type="match status" value="8"/>
</dbReference>
<feature type="domain" description="EF-hand" evidence="6">
    <location>
        <begin position="1272"/>
        <end position="1307"/>
    </location>
</feature>
<feature type="domain" description="EF-hand" evidence="6">
    <location>
        <begin position="1709"/>
        <end position="1738"/>
    </location>
</feature>
<evidence type="ECO:0000256" key="2">
    <source>
        <dbReference type="ARBA" id="ARBA00022771"/>
    </source>
</evidence>
<evidence type="ECO:0000256" key="1">
    <source>
        <dbReference type="ARBA" id="ARBA00022723"/>
    </source>
</evidence>
<dbReference type="InterPro" id="IPR002048">
    <property type="entry name" value="EF_hand_dom"/>
</dbReference>
<dbReference type="STRING" id="157072.A0A024U2W3"/>
<feature type="compositionally biased region" description="Low complexity" evidence="5">
    <location>
        <begin position="1542"/>
        <end position="1555"/>
    </location>
</feature>
<dbReference type="OrthoDB" id="26525at2759"/>
<keyword evidence="2" id="KW-0863">Zinc-finger</keyword>
<dbReference type="Pfam" id="PF13833">
    <property type="entry name" value="EF-hand_8"/>
    <property type="match status" value="1"/>
</dbReference>
<dbReference type="SUPFAM" id="SSF47473">
    <property type="entry name" value="EF-hand"/>
    <property type="match status" value="4"/>
</dbReference>
<accession>A0A024U2W3</accession>
<dbReference type="Gene3D" id="1.10.238.10">
    <property type="entry name" value="EF-hand"/>
    <property type="match status" value="4"/>
</dbReference>
<dbReference type="PANTHER" id="PTHR20875:SF0">
    <property type="entry name" value="GH12158P"/>
    <property type="match status" value="1"/>
</dbReference>
<dbReference type="Pfam" id="PF13499">
    <property type="entry name" value="EF-hand_7"/>
    <property type="match status" value="1"/>
</dbReference>
<dbReference type="Pfam" id="PF13202">
    <property type="entry name" value="EF-hand_5"/>
    <property type="match status" value="1"/>
</dbReference>
<dbReference type="EMBL" id="KI913966">
    <property type="protein sequence ID" value="ETV99912.1"/>
    <property type="molecule type" value="Genomic_DNA"/>
</dbReference>
<feature type="region of interest" description="Disordered" evidence="5">
    <location>
        <begin position="1664"/>
        <end position="1684"/>
    </location>
</feature>
<keyword evidence="1" id="KW-0479">Metal-binding</keyword>
<dbReference type="InterPro" id="IPR052603">
    <property type="entry name" value="EFCB6"/>
</dbReference>
<feature type="compositionally biased region" description="Acidic residues" evidence="5">
    <location>
        <begin position="1526"/>
        <end position="1541"/>
    </location>
</feature>
<dbReference type="PROSITE" id="PS00018">
    <property type="entry name" value="EF_HAND_1"/>
    <property type="match status" value="3"/>
</dbReference>
<feature type="domain" description="EF-hand" evidence="6">
    <location>
        <begin position="1851"/>
        <end position="1886"/>
    </location>
</feature>
<keyword evidence="4" id="KW-0106">Calcium</keyword>
<evidence type="ECO:0000259" key="6">
    <source>
        <dbReference type="PROSITE" id="PS50222"/>
    </source>
</evidence>
<dbReference type="InterPro" id="IPR011992">
    <property type="entry name" value="EF-hand-dom_pair"/>
</dbReference>
<dbReference type="CDD" id="cd00051">
    <property type="entry name" value="EFh"/>
    <property type="match status" value="3"/>
</dbReference>
<dbReference type="VEuPathDB" id="FungiDB:H310_07941"/>
<dbReference type="eggNOG" id="ENOG502QR9X">
    <property type="taxonomic scope" value="Eukaryota"/>
</dbReference>
<reference evidence="7" key="1">
    <citation type="submission" date="2013-12" db="EMBL/GenBank/DDBJ databases">
        <title>The Genome Sequence of Aphanomyces invadans NJM9701.</title>
        <authorList>
            <consortium name="The Broad Institute Genomics Platform"/>
            <person name="Russ C."/>
            <person name="Tyler B."/>
            <person name="van West P."/>
            <person name="Dieguez-Uribeondo J."/>
            <person name="Young S.K."/>
            <person name="Zeng Q."/>
            <person name="Gargeya S."/>
            <person name="Fitzgerald M."/>
            <person name="Abouelleil A."/>
            <person name="Alvarado L."/>
            <person name="Chapman S.B."/>
            <person name="Gainer-Dewar J."/>
            <person name="Goldberg J."/>
            <person name="Griggs A."/>
            <person name="Gujja S."/>
            <person name="Hansen M."/>
            <person name="Howarth C."/>
            <person name="Imamovic A."/>
            <person name="Ireland A."/>
            <person name="Larimer J."/>
            <person name="McCowan C."/>
            <person name="Murphy C."/>
            <person name="Pearson M."/>
            <person name="Poon T.W."/>
            <person name="Priest M."/>
            <person name="Roberts A."/>
            <person name="Saif S."/>
            <person name="Shea T."/>
            <person name="Sykes S."/>
            <person name="Wortman J."/>
            <person name="Nusbaum C."/>
            <person name="Birren B."/>
        </authorList>
    </citation>
    <scope>NUCLEOTIDE SEQUENCE [LARGE SCALE GENOMIC DNA]</scope>
    <source>
        <strain evidence="7">NJM9701</strain>
    </source>
</reference>
<feature type="domain" description="EF-hand" evidence="6">
    <location>
        <begin position="700"/>
        <end position="735"/>
    </location>
</feature>
<dbReference type="PROSITE" id="PS50222">
    <property type="entry name" value="EF_HAND_2"/>
    <property type="match status" value="6"/>
</dbReference>
<feature type="domain" description="EF-hand" evidence="6">
    <location>
        <begin position="331"/>
        <end position="366"/>
    </location>
</feature>
<gene>
    <name evidence="7" type="ORF">H310_07941</name>
</gene>
<dbReference type="InterPro" id="IPR001876">
    <property type="entry name" value="Znf_RanBP2"/>
</dbReference>
<sequence>MHLPNVANSVALDVESLGGPGGNVAVWTVLDGGDCGQSKPLGSLHSLGATKELTTCEGPRTQSSAVMSQSAAKPALSKTVSFEGASQTVAANLTKSEIEAADRQKHHTKTDVPPNQTKKIAAEPLKQVDVIDVDNHPLLANLKVDGKEVGAYMLCKFADDVLGHRARQIFREKAASIKGHNGIYYYLKDLMRRFSQEEGVADAAKKSGQKKPRTDDDVVLDEHQFRKLMASDPAFECLVAPEDTAVLFQRIVHSATKSTMTHIDFVEFCLLDRMQLLILLCKYWKSLRRMKLTDNELLDTYRRMTVQGTNESEMAVDLFGAAITREFDVVLTIGEIEIMMDLIDYDGDGIVKPADFEHFYKDVDRAQKLVELKDPDGIVDLKYSTNDHEAAELKRAGYILYPKNIYEGHGVLHFWYKRARRDTGQPAIEAIQYSATNMDTALVAQGFVCMNGNKPFAKKYVWLKHAQARTFQAQELGDIFITSGHTADTKSATLWMPPCRGYKQIDGTLDDTNKLTARWTTGRRGVFLWVRYMNEAHDVVAFNPPVSPTAMSTATWSRVDELENQIRQTLRRRCPADADGVLNFLKLFESLDKKNRKLLSANKLKIGLVALGCKIDVRLYAEVWKRVDVMAVKRVDFDAFVRFVEMTGTEIDGATEALQRSMTKGSSNYRSIFKSHNAAGDGILSRHDFLRMLAAAQILVAPDELLKIIHRFDVNQDNVVDYADFLKFVTGVCDIHSRQAARVAEAAAAFQGWAIEHQNKKLAKDGNIDSSASWRLVKSQGDVLRVPMIDKILRQKNWRLDPAEMRSLCVLMAPTAAKVGEISRNAYHAFVNHNPKKITNLVASARKVVGKMPDNNSADAVFNQLNKLGHGKLPLATLHQDFNAMAVDKSVPSIDIKDFVYLVQHTGADSGGDGLVILDRFLASLRDCSERRSMRHGFVTPFDSPPFAKGVGLLVAELKRQARTLDGKYDYTVPFNVLDKERAQSIRLADFETGMREMGIGKYLNEQEMKSIVRRFDVDGTGGIDFNEFCRFVTTDHGDSAAGDHPHVISAIKDAFVQLPPYGVVSFANMIKRMCSMADKEGTGTVSATKFEQIFNTLDIALPRASKTDRPYLVELLCDNSDDVPYGSFCDLYVSAMTTEPTKRTDLDKETQRMLADAFNEMTRAADEVAKSGGGAAFDYERALAAFEKGVMPADLKQVLWAAGVRYPFSPEELVVLHRAFQTDMGKFDVVKFGEYSARGPTALASPDPAGKLDAVVAHLQDRIQQLVSNDKDASRFHKLFLDFDANHDGSISTDEFLVVLDQMGLSKGLTAAEKASIVHFFDVNGDRAIDYTEFFHFANHADSMLQSKVDTSKAAIPVDASPPTAPGTGLPSAPSSPIKSTGGSAPASPAKPTTKSPSKDNILALQHPNGNVTLLGKQLLRVADLNRKLPRHGGFAFAKYFEKHKARHDASVLPWKKFRRILDKFLDTVLAAEMPTKAAAHDVARVDVSFLEMQYIVRETGMVKYPLFLRDLETAHAMDVRRPDWDDDDHDNDPDLDDLSDANVSNDGNSSSSSSDDDKSRRDSMANSTNLPALLERLLQKANWSASKCAKVSRHLDEWLPPRACSRPKQFMVVLRDKVLLPWKKSELEAVATACRRVNQRHRVDPSTFVTAMRDALERYSGVAATRESPPGASHQSSGSSHSTALKPVVAKIYDAFLQAAQRNINGRELLERCDVGGSGTISWAEFATVLRLIDCCLAPSDMATIQQALQSPSSCPYKSFFALLETYGAMSASSIVATSPRHHRSSPSMRHPSSHPHIPLTSSPLPHAAVHALPVAYTAPSPPAYNAVYPSHVVESELRAIFADALRSIDVAPIVTAFRQYDVKGCGFISLDGFHAAMRHGGIFLSPDVYTKLASQFAARFSDGIDYVQFCHVMGLQLPHVDGGGPPSSSYGHRKVAPLQLPFPSEPSPRAGAITPTAVESWLQHGASAEDKRRFNDMYNAICQFKTKDLSPAQGSARPPLQTPSAALSSRDTWTCPVCFRTQSLSNTACEICAAKHPTSRSTSHPDEFEVALQCSVCAFRNKRTASACRLCQTPLHPQHHASSKARSSAAPASPGGDGWLT</sequence>
<protein>
    <recommendedName>
        <fullName evidence="6">EF-hand domain-containing protein</fullName>
    </recommendedName>
</protein>
<proteinExistence type="predicted"/>
<dbReference type="RefSeq" id="XP_008871688.1">
    <property type="nucleotide sequence ID" value="XM_008873466.1"/>
</dbReference>
<name>A0A024U2W3_9STRA</name>
<dbReference type="GeneID" id="20084991"/>
<dbReference type="SMART" id="SM00547">
    <property type="entry name" value="ZnF_RBZ"/>
    <property type="match status" value="2"/>
</dbReference>
<dbReference type="GO" id="GO:0008270">
    <property type="term" value="F:zinc ion binding"/>
    <property type="evidence" value="ECO:0007669"/>
    <property type="project" value="UniProtKB-KW"/>
</dbReference>
<feature type="region of interest" description="Disordered" evidence="5">
    <location>
        <begin position="2082"/>
        <end position="2104"/>
    </location>
</feature>